<proteinExistence type="inferred from homology"/>
<dbReference type="AlphaFoldDB" id="A0AAV6NUX4"/>
<dbReference type="PANTHER" id="PTHR32370">
    <property type="entry name" value="OS12G0117600 PROTEIN"/>
    <property type="match status" value="1"/>
</dbReference>
<dbReference type="Proteomes" id="UP000685013">
    <property type="component" value="Chromosome 4"/>
</dbReference>
<dbReference type="EMBL" id="JAGKQH010000004">
    <property type="protein sequence ID" value="KAG6601919.1"/>
    <property type="molecule type" value="Genomic_DNA"/>
</dbReference>
<feature type="coiled-coil region" evidence="3">
    <location>
        <begin position="524"/>
        <end position="558"/>
    </location>
</feature>
<gene>
    <name evidence="6" type="ORF">SDJN03_07152</name>
</gene>
<evidence type="ECO:0000256" key="4">
    <source>
        <dbReference type="SAM" id="MobiDB-lite"/>
    </source>
</evidence>
<evidence type="ECO:0000313" key="6">
    <source>
        <dbReference type="EMBL" id="KAG6601919.1"/>
    </source>
</evidence>
<dbReference type="InterPro" id="IPR027356">
    <property type="entry name" value="NPH3_dom"/>
</dbReference>
<comment type="caution">
    <text evidence="6">The sequence shown here is derived from an EMBL/GenBank/DDBJ whole genome shotgun (WGS) entry which is preliminary data.</text>
</comment>
<protein>
    <submittedName>
        <fullName evidence="6">BTB/POZ domain-containing protein</fullName>
    </submittedName>
</protein>
<keyword evidence="3" id="KW-0175">Coiled coil</keyword>
<evidence type="ECO:0000256" key="2">
    <source>
        <dbReference type="PROSITE-ProRule" id="PRU00982"/>
    </source>
</evidence>
<comment type="similarity">
    <text evidence="2">Belongs to the NPH3 family.</text>
</comment>
<feature type="non-terminal residue" evidence="6">
    <location>
        <position position="1"/>
    </location>
</feature>
<evidence type="ECO:0000256" key="3">
    <source>
        <dbReference type="SAM" id="Coils"/>
    </source>
</evidence>
<dbReference type="Pfam" id="PF03000">
    <property type="entry name" value="NPH3"/>
    <property type="match status" value="1"/>
</dbReference>
<dbReference type="PROSITE" id="PS51649">
    <property type="entry name" value="NPH3"/>
    <property type="match status" value="1"/>
</dbReference>
<name>A0AAV6NUX4_9ROSI</name>
<evidence type="ECO:0000256" key="1">
    <source>
        <dbReference type="ARBA" id="ARBA00022786"/>
    </source>
</evidence>
<accession>A0AAV6NUX4</accession>
<reference evidence="6 7" key="1">
    <citation type="journal article" date="2021" name="Hortic Res">
        <title>The domestication of Cucurbita argyrosperma as revealed by the genome of its wild relative.</title>
        <authorList>
            <person name="Barrera-Redondo J."/>
            <person name="Sanchez-de la Vega G."/>
            <person name="Aguirre-Liguori J.A."/>
            <person name="Castellanos-Morales G."/>
            <person name="Gutierrez-Guerrero Y.T."/>
            <person name="Aguirre-Dugua X."/>
            <person name="Aguirre-Planter E."/>
            <person name="Tenaillon M.I."/>
            <person name="Lira-Saade R."/>
            <person name="Eguiarte L.E."/>
        </authorList>
    </citation>
    <scope>NUCLEOTIDE SEQUENCE [LARGE SCALE GENOMIC DNA]</scope>
    <source>
        <strain evidence="6">JBR-2021</strain>
    </source>
</reference>
<dbReference type="InterPro" id="IPR043454">
    <property type="entry name" value="NPH3/RPT2-like"/>
</dbReference>
<feature type="domain" description="NPH3" evidence="5">
    <location>
        <begin position="201"/>
        <end position="458"/>
    </location>
</feature>
<evidence type="ECO:0000313" key="7">
    <source>
        <dbReference type="Proteomes" id="UP000685013"/>
    </source>
</evidence>
<sequence>MTPQSTYLQVHIAAQHTFFLSEKVISAYSARFRRISKQHRRARRRTTTTTAFGASSSDDFSNSAIEIDDFPGGVNGFELISRFCYNRAQIEITVSNVALLHCCAVFLGMTEEVAAGNLILQTENFLDGIFYWSWSDLLLCLRSCDSFFAFADSSGLLQKLVCALLAKIAQNSNASLVTPSSSSSSSSPDNASGNSRLSTKLWWFDDMSLLPARIIEKVVQGMGSYGRSNNSLILTRFLLHYLKTAAQSTVGYGSGRPRGEYGGLADTAVHGVVMVGKSMFSCRGLFWVLRVVSGFGLSKDCRSGLERMIGGMLDQAKLDDLLISGHHKCTYDVNLVIRLIRVFVNNDGALSVHKLKKVGKLVDKYLGEISPDQNLKISKFLGVAESLPDCARDCFDGVYRAIDIYLESHPNLSMEERSRLCRCLNHEKLSLETCKALAKNPRVPPRIAVEALKCQAMGGGRSSKEETTVTASAMAMVAAGGEEDDRSSTEYYSSECQRVLSSSSFESEGCSSSTGQDTNNNNNNQDMKLNLQRMQWRVVELEKVCREMKSNMSTLVRQTAITSPPTYHRALPRLC</sequence>
<evidence type="ECO:0000259" key="5">
    <source>
        <dbReference type="PROSITE" id="PS51649"/>
    </source>
</evidence>
<keyword evidence="1" id="KW-0833">Ubl conjugation pathway</keyword>
<organism evidence="6 7">
    <name type="scientific">Cucurbita argyrosperma subsp. sororia</name>
    <dbReference type="NCBI Taxonomy" id="37648"/>
    <lineage>
        <taxon>Eukaryota</taxon>
        <taxon>Viridiplantae</taxon>
        <taxon>Streptophyta</taxon>
        <taxon>Embryophyta</taxon>
        <taxon>Tracheophyta</taxon>
        <taxon>Spermatophyta</taxon>
        <taxon>Magnoliopsida</taxon>
        <taxon>eudicotyledons</taxon>
        <taxon>Gunneridae</taxon>
        <taxon>Pentapetalae</taxon>
        <taxon>rosids</taxon>
        <taxon>fabids</taxon>
        <taxon>Cucurbitales</taxon>
        <taxon>Cucurbitaceae</taxon>
        <taxon>Cucurbiteae</taxon>
        <taxon>Cucurbita</taxon>
    </lineage>
</organism>
<feature type="region of interest" description="Disordered" evidence="4">
    <location>
        <begin position="176"/>
        <end position="195"/>
    </location>
</feature>
<keyword evidence="7" id="KW-1185">Reference proteome</keyword>